<dbReference type="InterPro" id="IPR029061">
    <property type="entry name" value="THDP-binding"/>
</dbReference>
<evidence type="ECO:0000313" key="5">
    <source>
        <dbReference type="EMBL" id="ETJ31149.1"/>
    </source>
</evidence>
<accession>W1XQL8</accession>
<evidence type="ECO:0000256" key="2">
    <source>
        <dbReference type="ARBA" id="ARBA00007812"/>
    </source>
</evidence>
<dbReference type="InterPro" id="IPR011766">
    <property type="entry name" value="TPP_enzyme_TPP-bd"/>
</dbReference>
<keyword evidence="3" id="KW-0786">Thiamine pyrophosphate</keyword>
<reference evidence="5" key="1">
    <citation type="submission" date="2013-12" db="EMBL/GenBank/DDBJ databases">
        <title>A Varibaculum cambriense genome reconstructed from a premature infant gut community with otherwise low bacterial novelty that shifts toward anaerobic metabolism during the third week of life.</title>
        <authorList>
            <person name="Brown C.T."/>
            <person name="Sharon I."/>
            <person name="Thomas B.C."/>
            <person name="Castelle C.J."/>
            <person name="Morowitz M.J."/>
            <person name="Banfield J.F."/>
        </authorList>
    </citation>
    <scope>NUCLEOTIDE SEQUENCE</scope>
</reference>
<feature type="domain" description="Thiamine pyrophosphate enzyme TPP-binding" evidence="4">
    <location>
        <begin position="2"/>
        <end position="86"/>
    </location>
</feature>
<sequence>YQMLTSGGLGTMGYGFPAALGAQMGNPDKRVFAICGDGGVQMNIQEFATAMHYRLPVTLIILNNGFLGNVRQWQQLFYDKRYACTNLLMDESSIVTRDIIDNNE</sequence>
<comment type="similarity">
    <text evidence="2">Belongs to the TPP enzyme family.</text>
</comment>
<dbReference type="GO" id="GO:0050660">
    <property type="term" value="F:flavin adenine dinucleotide binding"/>
    <property type="evidence" value="ECO:0007669"/>
    <property type="project" value="TreeGrafter"/>
</dbReference>
<organism evidence="5">
    <name type="scientific">human gut metagenome</name>
    <dbReference type="NCBI Taxonomy" id="408170"/>
    <lineage>
        <taxon>unclassified sequences</taxon>
        <taxon>metagenomes</taxon>
        <taxon>organismal metagenomes</taxon>
    </lineage>
</organism>
<dbReference type="AlphaFoldDB" id="W1XQL8"/>
<dbReference type="PANTHER" id="PTHR18968">
    <property type="entry name" value="THIAMINE PYROPHOSPHATE ENZYMES"/>
    <property type="match status" value="1"/>
</dbReference>
<dbReference type="GO" id="GO:0009097">
    <property type="term" value="P:isoleucine biosynthetic process"/>
    <property type="evidence" value="ECO:0007669"/>
    <property type="project" value="TreeGrafter"/>
</dbReference>
<dbReference type="Gene3D" id="3.40.50.970">
    <property type="match status" value="1"/>
</dbReference>
<evidence type="ECO:0000256" key="1">
    <source>
        <dbReference type="ARBA" id="ARBA00001964"/>
    </source>
</evidence>
<dbReference type="PANTHER" id="PTHR18968:SF13">
    <property type="entry name" value="ACETOLACTATE SYNTHASE CATALYTIC SUBUNIT, MITOCHONDRIAL"/>
    <property type="match status" value="1"/>
</dbReference>
<dbReference type="GO" id="GO:0009099">
    <property type="term" value="P:L-valine biosynthetic process"/>
    <property type="evidence" value="ECO:0007669"/>
    <property type="project" value="TreeGrafter"/>
</dbReference>
<dbReference type="GO" id="GO:0030976">
    <property type="term" value="F:thiamine pyrophosphate binding"/>
    <property type="evidence" value="ECO:0007669"/>
    <property type="project" value="InterPro"/>
</dbReference>
<evidence type="ECO:0000256" key="3">
    <source>
        <dbReference type="ARBA" id="ARBA00023052"/>
    </source>
</evidence>
<feature type="non-terminal residue" evidence="5">
    <location>
        <position position="104"/>
    </location>
</feature>
<evidence type="ECO:0000259" key="4">
    <source>
        <dbReference type="Pfam" id="PF02775"/>
    </source>
</evidence>
<dbReference type="InterPro" id="IPR000399">
    <property type="entry name" value="TPP-bd_CS"/>
</dbReference>
<dbReference type="Pfam" id="PF02775">
    <property type="entry name" value="TPP_enzyme_C"/>
    <property type="match status" value="1"/>
</dbReference>
<dbReference type="GO" id="GO:0000287">
    <property type="term" value="F:magnesium ion binding"/>
    <property type="evidence" value="ECO:0007669"/>
    <property type="project" value="InterPro"/>
</dbReference>
<comment type="cofactor">
    <cofactor evidence="1">
        <name>thiamine diphosphate</name>
        <dbReference type="ChEBI" id="CHEBI:58937"/>
    </cofactor>
</comment>
<comment type="caution">
    <text evidence="5">The sequence shown here is derived from an EMBL/GenBank/DDBJ whole genome shotgun (WGS) entry which is preliminary data.</text>
</comment>
<dbReference type="PROSITE" id="PS00187">
    <property type="entry name" value="TPP_ENZYMES"/>
    <property type="match status" value="1"/>
</dbReference>
<gene>
    <name evidence="5" type="ORF">Q604_UNBC14347G0001</name>
</gene>
<dbReference type="SUPFAM" id="SSF52518">
    <property type="entry name" value="Thiamin diphosphate-binding fold (THDP-binding)"/>
    <property type="match status" value="1"/>
</dbReference>
<dbReference type="GO" id="GO:0003984">
    <property type="term" value="F:acetolactate synthase activity"/>
    <property type="evidence" value="ECO:0007669"/>
    <property type="project" value="TreeGrafter"/>
</dbReference>
<dbReference type="GO" id="GO:0005948">
    <property type="term" value="C:acetolactate synthase complex"/>
    <property type="evidence" value="ECO:0007669"/>
    <property type="project" value="TreeGrafter"/>
</dbReference>
<protein>
    <submittedName>
        <fullName evidence="5">Acetolactate synthase</fullName>
    </submittedName>
</protein>
<proteinExistence type="inferred from homology"/>
<name>W1XQL8_9ZZZZ</name>
<feature type="non-terminal residue" evidence="5">
    <location>
        <position position="1"/>
    </location>
</feature>
<dbReference type="EMBL" id="AZMM01014347">
    <property type="protein sequence ID" value="ETJ31149.1"/>
    <property type="molecule type" value="Genomic_DNA"/>
</dbReference>
<dbReference type="InterPro" id="IPR045229">
    <property type="entry name" value="TPP_enz"/>
</dbReference>